<protein>
    <submittedName>
        <fullName evidence="2">Uncharacterized protein</fullName>
    </submittedName>
</protein>
<name>A0AAU8K3V5_9ACTN</name>
<sequence>MGPLDAQRQPGAQPREPVAEFGSGRGRVLGTLLNGALTSLSGPAREGRVDLSDEDEVLLTREVKNELLTILAIMATGKMDHHIVDLGNGATTVMDAGAANDPDAVQRARDRVERHRAEQEHTESVLRGIEEASQD</sequence>
<evidence type="ECO:0000313" key="2">
    <source>
        <dbReference type="EMBL" id="XCM83375.1"/>
    </source>
</evidence>
<organism evidence="2">
    <name type="scientific">Kitasatospora camelliae</name>
    <dbReference type="NCBI Taxonomy" id="3156397"/>
    <lineage>
        <taxon>Bacteria</taxon>
        <taxon>Bacillati</taxon>
        <taxon>Actinomycetota</taxon>
        <taxon>Actinomycetes</taxon>
        <taxon>Kitasatosporales</taxon>
        <taxon>Streptomycetaceae</taxon>
        <taxon>Kitasatospora</taxon>
    </lineage>
</organism>
<reference evidence="2" key="1">
    <citation type="submission" date="2024-06" db="EMBL/GenBank/DDBJ databases">
        <title>The genome sequences of Kitasatospora sp. strain HUAS MG31.</title>
        <authorList>
            <person name="Mo P."/>
        </authorList>
    </citation>
    <scope>NUCLEOTIDE SEQUENCE</scope>
    <source>
        <strain evidence="2">HUAS MG31</strain>
    </source>
</reference>
<feature type="region of interest" description="Disordered" evidence="1">
    <location>
        <begin position="113"/>
        <end position="135"/>
    </location>
</feature>
<evidence type="ECO:0000256" key="1">
    <source>
        <dbReference type="SAM" id="MobiDB-lite"/>
    </source>
</evidence>
<gene>
    <name evidence="2" type="ORF">ABWK59_32840</name>
</gene>
<accession>A0AAU8K3V5</accession>
<dbReference type="KEGG" id="kcm:ABWK59_32840"/>
<dbReference type="AlphaFoldDB" id="A0AAU8K3V5"/>
<proteinExistence type="predicted"/>
<dbReference type="RefSeq" id="WP_354644311.1">
    <property type="nucleotide sequence ID" value="NZ_CP159872.1"/>
</dbReference>
<dbReference type="EMBL" id="CP159872">
    <property type="protein sequence ID" value="XCM83375.1"/>
    <property type="molecule type" value="Genomic_DNA"/>
</dbReference>
<feature type="region of interest" description="Disordered" evidence="1">
    <location>
        <begin position="1"/>
        <end position="23"/>
    </location>
</feature>